<accession>A0ABW5YGB7</accession>
<keyword evidence="3" id="KW-1185">Reference proteome</keyword>
<feature type="transmembrane region" description="Helical" evidence="1">
    <location>
        <begin position="20"/>
        <end position="39"/>
    </location>
</feature>
<keyword evidence="1" id="KW-0812">Transmembrane</keyword>
<dbReference type="Proteomes" id="UP001597557">
    <property type="component" value="Unassembled WGS sequence"/>
</dbReference>
<reference evidence="3" key="1">
    <citation type="journal article" date="2019" name="Int. J. Syst. Evol. Microbiol.">
        <title>The Global Catalogue of Microorganisms (GCM) 10K type strain sequencing project: providing services to taxonomists for standard genome sequencing and annotation.</title>
        <authorList>
            <consortium name="The Broad Institute Genomics Platform"/>
            <consortium name="The Broad Institute Genome Sequencing Center for Infectious Disease"/>
            <person name="Wu L."/>
            <person name="Ma J."/>
        </authorList>
    </citation>
    <scope>NUCLEOTIDE SEQUENCE [LARGE SCALE GENOMIC DNA]</scope>
    <source>
        <strain evidence="3">KCTC 22437</strain>
    </source>
</reference>
<keyword evidence="1" id="KW-1133">Transmembrane helix</keyword>
<dbReference type="RefSeq" id="WP_377188019.1">
    <property type="nucleotide sequence ID" value="NZ_JBHUPD010000003.1"/>
</dbReference>
<name>A0ABW5YGB7_9SPHI</name>
<gene>
    <name evidence="2" type="ORF">ACFS5N_16420</name>
</gene>
<proteinExistence type="predicted"/>
<evidence type="ECO:0000313" key="3">
    <source>
        <dbReference type="Proteomes" id="UP001597557"/>
    </source>
</evidence>
<evidence type="ECO:0000313" key="2">
    <source>
        <dbReference type="EMBL" id="MFD2874069.1"/>
    </source>
</evidence>
<evidence type="ECO:0000256" key="1">
    <source>
        <dbReference type="SAM" id="Phobius"/>
    </source>
</evidence>
<comment type="caution">
    <text evidence="2">The sequence shown here is derived from an EMBL/GenBank/DDBJ whole genome shotgun (WGS) entry which is preliminary data.</text>
</comment>
<organism evidence="2 3">
    <name type="scientific">Mucilaginibacter ximonensis</name>
    <dbReference type="NCBI Taxonomy" id="538021"/>
    <lineage>
        <taxon>Bacteria</taxon>
        <taxon>Pseudomonadati</taxon>
        <taxon>Bacteroidota</taxon>
        <taxon>Sphingobacteriia</taxon>
        <taxon>Sphingobacteriales</taxon>
        <taxon>Sphingobacteriaceae</taxon>
        <taxon>Mucilaginibacter</taxon>
    </lineage>
</organism>
<keyword evidence="1" id="KW-0472">Membrane</keyword>
<dbReference type="EMBL" id="JBHUPD010000003">
    <property type="protein sequence ID" value="MFD2874069.1"/>
    <property type="molecule type" value="Genomic_DNA"/>
</dbReference>
<sequence>MKAKRFIDRVISDEMSLTEAVFVFTTLILLGGAFIYLIGRMYTC</sequence>
<protein>
    <submittedName>
        <fullName evidence="2">Uncharacterized protein</fullName>
    </submittedName>
</protein>